<proteinExistence type="inferred from homology"/>
<comment type="caution">
    <text evidence="8">The sequence shown here is derived from an EMBL/GenBank/DDBJ whole genome shotgun (WGS) entry which is preliminary data.</text>
</comment>
<gene>
    <name evidence="8" type="ORF">PhCBS80983_g01883</name>
</gene>
<evidence type="ECO:0000313" key="9">
    <source>
        <dbReference type="Proteomes" id="UP000318582"/>
    </source>
</evidence>
<dbReference type="PANTHER" id="PTHR22761">
    <property type="entry name" value="CHARGED MULTIVESICULAR BODY PROTEIN"/>
    <property type="match status" value="1"/>
</dbReference>
<evidence type="ECO:0008006" key="10">
    <source>
        <dbReference type="Google" id="ProtNLM"/>
    </source>
</evidence>
<evidence type="ECO:0000256" key="5">
    <source>
        <dbReference type="ARBA" id="ARBA00022927"/>
    </source>
</evidence>
<keyword evidence="6" id="KW-0472">Membrane</keyword>
<dbReference type="AlphaFoldDB" id="A0A507EB67"/>
<dbReference type="GO" id="GO:0000815">
    <property type="term" value="C:ESCRT III complex"/>
    <property type="evidence" value="ECO:0007669"/>
    <property type="project" value="TreeGrafter"/>
</dbReference>
<dbReference type="Pfam" id="PF03357">
    <property type="entry name" value="Snf7"/>
    <property type="match status" value="1"/>
</dbReference>
<dbReference type="GO" id="GO:0032511">
    <property type="term" value="P:late endosome to vacuole transport via multivesicular body sorting pathway"/>
    <property type="evidence" value="ECO:0007669"/>
    <property type="project" value="TreeGrafter"/>
</dbReference>
<feature type="region of interest" description="Disordered" evidence="7">
    <location>
        <begin position="179"/>
        <end position="237"/>
    </location>
</feature>
<feature type="compositionally biased region" description="Basic residues" evidence="7">
    <location>
        <begin position="219"/>
        <end position="228"/>
    </location>
</feature>
<feature type="compositionally biased region" description="Acidic residues" evidence="7">
    <location>
        <begin position="196"/>
        <end position="206"/>
    </location>
</feature>
<feature type="compositionally biased region" description="Polar residues" evidence="7">
    <location>
        <begin position="186"/>
        <end position="195"/>
    </location>
</feature>
<keyword evidence="4" id="KW-0967">Endosome</keyword>
<evidence type="ECO:0000256" key="1">
    <source>
        <dbReference type="ARBA" id="ARBA00004608"/>
    </source>
</evidence>
<reference evidence="8 9" key="1">
    <citation type="journal article" date="2019" name="Sci. Rep.">
        <title>Comparative genomics of chytrid fungi reveal insights into the obligate biotrophic and pathogenic lifestyle of Synchytrium endobioticum.</title>
        <authorList>
            <person name="van de Vossenberg B.T.L.H."/>
            <person name="Warris S."/>
            <person name="Nguyen H.D.T."/>
            <person name="van Gent-Pelzer M.P.E."/>
            <person name="Joly D.L."/>
            <person name="van de Geest H.C."/>
            <person name="Bonants P.J.M."/>
            <person name="Smith D.S."/>
            <person name="Levesque C.A."/>
            <person name="van der Lee T.A.J."/>
        </authorList>
    </citation>
    <scope>NUCLEOTIDE SEQUENCE [LARGE SCALE GENOMIC DNA]</scope>
    <source>
        <strain evidence="8 9">CBS 809.83</strain>
    </source>
</reference>
<dbReference type="GO" id="GO:0005771">
    <property type="term" value="C:multivesicular body"/>
    <property type="evidence" value="ECO:0007669"/>
    <property type="project" value="TreeGrafter"/>
</dbReference>
<dbReference type="Proteomes" id="UP000318582">
    <property type="component" value="Unassembled WGS sequence"/>
</dbReference>
<dbReference type="GO" id="GO:0015031">
    <property type="term" value="P:protein transport"/>
    <property type="evidence" value="ECO:0007669"/>
    <property type="project" value="UniProtKB-KW"/>
</dbReference>
<dbReference type="PANTHER" id="PTHR22761:SF5">
    <property type="entry name" value="CHARGED MULTIVESICULAR BODY PROTEIN 6"/>
    <property type="match status" value="1"/>
</dbReference>
<comment type="subcellular location">
    <subcellularLocation>
        <location evidence="1">Endosome membrane</location>
    </subcellularLocation>
</comment>
<dbReference type="Gene3D" id="1.10.287.1060">
    <property type="entry name" value="ESAT-6-like"/>
    <property type="match status" value="1"/>
</dbReference>
<protein>
    <recommendedName>
        <fullName evidence="10">Charged multivesicular body protein 6</fullName>
    </recommendedName>
</protein>
<dbReference type="GO" id="GO:0006900">
    <property type="term" value="P:vesicle budding from membrane"/>
    <property type="evidence" value="ECO:0007669"/>
    <property type="project" value="TreeGrafter"/>
</dbReference>
<evidence type="ECO:0000256" key="7">
    <source>
        <dbReference type="SAM" id="MobiDB-lite"/>
    </source>
</evidence>
<keyword evidence="9" id="KW-1185">Reference proteome</keyword>
<dbReference type="STRING" id="109895.A0A507EB67"/>
<evidence type="ECO:0000313" key="8">
    <source>
        <dbReference type="EMBL" id="TPX60310.1"/>
    </source>
</evidence>
<dbReference type="InterPro" id="IPR005024">
    <property type="entry name" value="Snf7_fam"/>
</dbReference>
<keyword evidence="5" id="KW-0653">Protein transport</keyword>
<evidence type="ECO:0000256" key="6">
    <source>
        <dbReference type="ARBA" id="ARBA00023136"/>
    </source>
</evidence>
<evidence type="ECO:0000256" key="3">
    <source>
        <dbReference type="ARBA" id="ARBA00022448"/>
    </source>
</evidence>
<name>A0A507EB67_9FUNG</name>
<comment type="similarity">
    <text evidence="2">Belongs to the SNF7 family.</text>
</comment>
<dbReference type="EMBL" id="QEAQ01000016">
    <property type="protein sequence ID" value="TPX60310.1"/>
    <property type="molecule type" value="Genomic_DNA"/>
</dbReference>
<keyword evidence="3" id="KW-0813">Transport</keyword>
<sequence>MGNLVSKDKSKAHKLKTSDMLPKDKAVYDLKIQRDKLKQYQKKIQVVLDREVEVAKHHLRAGDHGRALLALKKKKYQEHLLLQTDNQLLTLEQLTGQIEYALVEQDIIKGLQHGNAILKQIHTETSLETVQKLMDDTADAIAYQAEIDELISGTMSPEDEDEIMAQLDELEAEELAEKAAKLPTVPQDTLPTSNQDLEEDLPDVPIEEPQPQETPVSAKPRKTKTKAKKAMEEPLPA</sequence>
<evidence type="ECO:0000256" key="2">
    <source>
        <dbReference type="ARBA" id="ARBA00006190"/>
    </source>
</evidence>
<organism evidence="8 9">
    <name type="scientific">Powellomyces hirtus</name>
    <dbReference type="NCBI Taxonomy" id="109895"/>
    <lineage>
        <taxon>Eukaryota</taxon>
        <taxon>Fungi</taxon>
        <taxon>Fungi incertae sedis</taxon>
        <taxon>Chytridiomycota</taxon>
        <taxon>Chytridiomycota incertae sedis</taxon>
        <taxon>Chytridiomycetes</taxon>
        <taxon>Spizellomycetales</taxon>
        <taxon>Powellomycetaceae</taxon>
        <taxon>Powellomyces</taxon>
    </lineage>
</organism>
<evidence type="ECO:0000256" key="4">
    <source>
        <dbReference type="ARBA" id="ARBA00022753"/>
    </source>
</evidence>
<accession>A0A507EB67</accession>